<protein>
    <submittedName>
        <fullName evidence="2">Uncharacterized protein</fullName>
    </submittedName>
</protein>
<feature type="region of interest" description="Disordered" evidence="1">
    <location>
        <begin position="1"/>
        <end position="31"/>
    </location>
</feature>
<dbReference type="EMBL" id="GBRH01226008">
    <property type="protein sequence ID" value="JAD71887.1"/>
    <property type="molecule type" value="Transcribed_RNA"/>
</dbReference>
<dbReference type="AlphaFoldDB" id="A0A0A9CK25"/>
<reference evidence="2" key="1">
    <citation type="submission" date="2014-09" db="EMBL/GenBank/DDBJ databases">
        <authorList>
            <person name="Magalhaes I.L.F."/>
            <person name="Oliveira U."/>
            <person name="Santos F.R."/>
            <person name="Vidigal T.H.D.A."/>
            <person name="Brescovit A.D."/>
            <person name="Santos A.J."/>
        </authorList>
    </citation>
    <scope>NUCLEOTIDE SEQUENCE</scope>
    <source>
        <tissue evidence="2">Shoot tissue taken approximately 20 cm above the soil surface</tissue>
    </source>
</reference>
<proteinExistence type="predicted"/>
<evidence type="ECO:0000313" key="2">
    <source>
        <dbReference type="EMBL" id="JAD71887.1"/>
    </source>
</evidence>
<sequence>MTPFQDFIPRRKNNSSELLSRPGSRAMSGIRPSGFAHHEIAASMTEIQAPVHRFGESSSSLAVATTCRWERERGL</sequence>
<accession>A0A0A9CK25</accession>
<reference evidence="2" key="2">
    <citation type="journal article" date="2015" name="Data Brief">
        <title>Shoot transcriptome of the giant reed, Arundo donax.</title>
        <authorList>
            <person name="Barrero R.A."/>
            <person name="Guerrero F.D."/>
            <person name="Moolhuijzen P."/>
            <person name="Goolsby J.A."/>
            <person name="Tidwell J."/>
            <person name="Bellgard S.E."/>
            <person name="Bellgard M.I."/>
        </authorList>
    </citation>
    <scope>NUCLEOTIDE SEQUENCE</scope>
    <source>
        <tissue evidence="2">Shoot tissue taken approximately 20 cm above the soil surface</tissue>
    </source>
</reference>
<evidence type="ECO:0000256" key="1">
    <source>
        <dbReference type="SAM" id="MobiDB-lite"/>
    </source>
</evidence>
<name>A0A0A9CK25_ARUDO</name>
<organism evidence="2">
    <name type="scientific">Arundo donax</name>
    <name type="common">Giant reed</name>
    <name type="synonym">Donax arundinaceus</name>
    <dbReference type="NCBI Taxonomy" id="35708"/>
    <lineage>
        <taxon>Eukaryota</taxon>
        <taxon>Viridiplantae</taxon>
        <taxon>Streptophyta</taxon>
        <taxon>Embryophyta</taxon>
        <taxon>Tracheophyta</taxon>
        <taxon>Spermatophyta</taxon>
        <taxon>Magnoliopsida</taxon>
        <taxon>Liliopsida</taxon>
        <taxon>Poales</taxon>
        <taxon>Poaceae</taxon>
        <taxon>PACMAD clade</taxon>
        <taxon>Arundinoideae</taxon>
        <taxon>Arundineae</taxon>
        <taxon>Arundo</taxon>
    </lineage>
</organism>